<evidence type="ECO:0000313" key="4">
    <source>
        <dbReference type="Proteomes" id="UP001165083"/>
    </source>
</evidence>
<dbReference type="EMBL" id="BSXW01000629">
    <property type="protein sequence ID" value="GMF26817.1"/>
    <property type="molecule type" value="Genomic_DNA"/>
</dbReference>
<protein>
    <submittedName>
        <fullName evidence="3">Unnamed protein product</fullName>
    </submittedName>
</protein>
<dbReference type="SUPFAM" id="SSF51395">
    <property type="entry name" value="FMN-linked oxidoreductases"/>
    <property type="match status" value="1"/>
</dbReference>
<accession>A0A9W6U1D4</accession>
<name>A0A9W6U1D4_9STRA</name>
<dbReference type="OrthoDB" id="148483at2759"/>
<sequence>MTLDEVKQAVDDFRTCAERAKAAGFDGVDILASVGFLIDEFLQSSLNKRTDEYGGSFENRFRFLREVIEVLTTVFPADRIGLRLAPNTNFGGSGSDDNYEMFSYVFAETGKMGLCYLATPDHIGLGKENHHKCRTFTQFEIKTLFKRPVMTMWRYNRELAEGAVHSGAVDLVGFGQLFMTNPDLVERFKNDWPLAGPLAYEFFYDADKGAEGYTEFLPYDPKSEGRVDEKQKEQSKSGGRVASAS</sequence>
<proteinExistence type="predicted"/>
<dbReference type="GO" id="GO:0010181">
    <property type="term" value="F:FMN binding"/>
    <property type="evidence" value="ECO:0007669"/>
    <property type="project" value="InterPro"/>
</dbReference>
<comment type="caution">
    <text evidence="3">The sequence shown here is derived from an EMBL/GenBank/DDBJ whole genome shotgun (WGS) entry which is preliminary data.</text>
</comment>
<evidence type="ECO:0000313" key="3">
    <source>
        <dbReference type="EMBL" id="GMF26817.1"/>
    </source>
</evidence>
<dbReference type="PANTHER" id="PTHR22893">
    <property type="entry name" value="NADH OXIDOREDUCTASE-RELATED"/>
    <property type="match status" value="1"/>
</dbReference>
<evidence type="ECO:0000256" key="1">
    <source>
        <dbReference type="SAM" id="MobiDB-lite"/>
    </source>
</evidence>
<reference evidence="3" key="1">
    <citation type="submission" date="2023-04" db="EMBL/GenBank/DDBJ databases">
        <title>Phytophthora lilii NBRC 32176.</title>
        <authorList>
            <person name="Ichikawa N."/>
            <person name="Sato H."/>
            <person name="Tonouchi N."/>
        </authorList>
    </citation>
    <scope>NUCLEOTIDE SEQUENCE</scope>
    <source>
        <strain evidence="3">NBRC 32176</strain>
    </source>
</reference>
<dbReference type="InterPro" id="IPR045247">
    <property type="entry name" value="Oye-like"/>
</dbReference>
<dbReference type="Proteomes" id="UP001165083">
    <property type="component" value="Unassembled WGS sequence"/>
</dbReference>
<dbReference type="InterPro" id="IPR013785">
    <property type="entry name" value="Aldolase_TIM"/>
</dbReference>
<dbReference type="InterPro" id="IPR001155">
    <property type="entry name" value="OxRdtase_FMN_N"/>
</dbReference>
<dbReference type="Pfam" id="PF00724">
    <property type="entry name" value="Oxidored_FMN"/>
    <property type="match status" value="1"/>
</dbReference>
<dbReference type="GO" id="GO:0016491">
    <property type="term" value="F:oxidoreductase activity"/>
    <property type="evidence" value="ECO:0007669"/>
    <property type="project" value="InterPro"/>
</dbReference>
<feature type="compositionally biased region" description="Basic and acidic residues" evidence="1">
    <location>
        <begin position="221"/>
        <end position="235"/>
    </location>
</feature>
<evidence type="ECO:0000259" key="2">
    <source>
        <dbReference type="Pfam" id="PF00724"/>
    </source>
</evidence>
<keyword evidence="4" id="KW-1185">Reference proteome</keyword>
<dbReference type="Gene3D" id="3.20.20.70">
    <property type="entry name" value="Aldolase class I"/>
    <property type="match status" value="1"/>
</dbReference>
<dbReference type="AlphaFoldDB" id="A0A9W6U1D4"/>
<dbReference type="PANTHER" id="PTHR22893:SF91">
    <property type="entry name" value="NADPH DEHYDROGENASE 2-RELATED"/>
    <property type="match status" value="1"/>
</dbReference>
<gene>
    <name evidence="3" type="ORF">Plil01_001118300</name>
</gene>
<feature type="region of interest" description="Disordered" evidence="1">
    <location>
        <begin position="219"/>
        <end position="245"/>
    </location>
</feature>
<feature type="domain" description="NADH:flavin oxidoreductase/NADH oxidase N-terminal" evidence="2">
    <location>
        <begin position="1"/>
        <end position="192"/>
    </location>
</feature>
<organism evidence="3 4">
    <name type="scientific">Phytophthora lilii</name>
    <dbReference type="NCBI Taxonomy" id="2077276"/>
    <lineage>
        <taxon>Eukaryota</taxon>
        <taxon>Sar</taxon>
        <taxon>Stramenopiles</taxon>
        <taxon>Oomycota</taxon>
        <taxon>Peronosporomycetes</taxon>
        <taxon>Peronosporales</taxon>
        <taxon>Peronosporaceae</taxon>
        <taxon>Phytophthora</taxon>
    </lineage>
</organism>